<proteinExistence type="predicted"/>
<evidence type="ECO:0000256" key="1">
    <source>
        <dbReference type="SAM" id="MobiDB-lite"/>
    </source>
</evidence>
<keyword evidence="3" id="KW-1185">Reference proteome</keyword>
<dbReference type="AlphaFoldDB" id="A0AAN9AXY6"/>
<feature type="region of interest" description="Disordered" evidence="1">
    <location>
        <begin position="717"/>
        <end position="743"/>
    </location>
</feature>
<evidence type="ECO:0000313" key="2">
    <source>
        <dbReference type="EMBL" id="KAK7095127.1"/>
    </source>
</evidence>
<dbReference type="InterPro" id="IPR027417">
    <property type="entry name" value="P-loop_NTPase"/>
</dbReference>
<dbReference type="Gene3D" id="3.40.50.300">
    <property type="entry name" value="P-loop containing nucleotide triphosphate hydrolases"/>
    <property type="match status" value="1"/>
</dbReference>
<dbReference type="SUPFAM" id="SSF52540">
    <property type="entry name" value="P-loop containing nucleoside triphosphate hydrolases"/>
    <property type="match status" value="1"/>
</dbReference>
<organism evidence="2 3">
    <name type="scientific">Littorina saxatilis</name>
    <dbReference type="NCBI Taxonomy" id="31220"/>
    <lineage>
        <taxon>Eukaryota</taxon>
        <taxon>Metazoa</taxon>
        <taxon>Spiralia</taxon>
        <taxon>Lophotrochozoa</taxon>
        <taxon>Mollusca</taxon>
        <taxon>Gastropoda</taxon>
        <taxon>Caenogastropoda</taxon>
        <taxon>Littorinimorpha</taxon>
        <taxon>Littorinoidea</taxon>
        <taxon>Littorinidae</taxon>
        <taxon>Littorina</taxon>
    </lineage>
</organism>
<feature type="compositionally biased region" description="Gly residues" evidence="1">
    <location>
        <begin position="725"/>
        <end position="735"/>
    </location>
</feature>
<evidence type="ECO:0000313" key="3">
    <source>
        <dbReference type="Proteomes" id="UP001374579"/>
    </source>
</evidence>
<sequence>MAGAETPPDVETAEDLVHSEMTFWRERIQEWFPDLYTQAYFMPPVLMRRTEHTEEQLSSGQQVSVTRGPLQNRPRGAGSVLTESDIRDDQSQQKVLDCLLHLSEKKKGDTEGMFVLSQLKFGHYLNKPTYAAAVAALPKTCQLKVDKMHQGDFDILIIHKKHGILVGEIKAIGDLFSSPLTQAHGNTLSDKVEQSIKQLTKADAVIKHLLSDLQGQFRILKTVMLPNLGRADLERVLLQNGLLRESLCTCLGLNPGEDPVPFCLTSDDASNPTNWWQCRMTDAGADPAMTNDAYLDLLSRFAGPATTVKVFCPSAPRLATVHHSDVRTQGEGVSETGNRFTPVEIVLHPSQMETLNNMNKAYARVFLTGPPGTGKSLVLVLKGQEWLRQCKPVHVVSSRKENRAASYMIASQLKQSEPKSSHLVHLHVFNFPIDRARALSCLTKEARQGTSHCKELFVIVDEAWDCFSTPDPFHRFCDDLSNYVDNLHLWAASLYNHCRPACLTEVRLTEALRTPPIITRLVQEHRGFRGGHVYDYTDAPAPAPSDGFRPIDIFHEEPNHAAGIDTPDCEECGREIARLLRRLNVGERARGADCPTPPRFCDVLIVTYGTLFHDEKKDVTKPTSGLVQALRDEGIPVTVLASNDDEGIKDVATMTGPDEVVAADSIIINGLERKIVIFVQHKGQSHEAEDWGKLWAMSRCTSQLVWLRQRRHPVTRSQLAKHVGDGGNENAGGGSTKVEQMDF</sequence>
<gene>
    <name evidence="2" type="ORF">V1264_006575</name>
</gene>
<protein>
    <submittedName>
        <fullName evidence="2">Uncharacterized protein</fullName>
    </submittedName>
</protein>
<accession>A0AAN9AXY6</accession>
<dbReference type="EMBL" id="JBAMIC010000018">
    <property type="protein sequence ID" value="KAK7095127.1"/>
    <property type="molecule type" value="Genomic_DNA"/>
</dbReference>
<feature type="compositionally biased region" description="Polar residues" evidence="1">
    <location>
        <begin position="56"/>
        <end position="65"/>
    </location>
</feature>
<comment type="caution">
    <text evidence="2">The sequence shown here is derived from an EMBL/GenBank/DDBJ whole genome shotgun (WGS) entry which is preliminary data.</text>
</comment>
<dbReference type="Proteomes" id="UP001374579">
    <property type="component" value="Unassembled WGS sequence"/>
</dbReference>
<feature type="region of interest" description="Disordered" evidence="1">
    <location>
        <begin position="52"/>
        <end position="86"/>
    </location>
</feature>
<name>A0AAN9AXY6_9CAEN</name>
<reference evidence="2 3" key="1">
    <citation type="submission" date="2024-02" db="EMBL/GenBank/DDBJ databases">
        <title>Chromosome-scale genome assembly of the rough periwinkle Littorina saxatilis.</title>
        <authorList>
            <person name="De Jode A."/>
            <person name="Faria R."/>
            <person name="Formenti G."/>
            <person name="Sims Y."/>
            <person name="Smith T.P."/>
            <person name="Tracey A."/>
            <person name="Wood J.M.D."/>
            <person name="Zagrodzka Z.B."/>
            <person name="Johannesson K."/>
            <person name="Butlin R.K."/>
            <person name="Leder E.H."/>
        </authorList>
    </citation>
    <scope>NUCLEOTIDE SEQUENCE [LARGE SCALE GENOMIC DNA]</scope>
    <source>
        <strain evidence="2">Snail1</strain>
        <tissue evidence="2">Muscle</tissue>
    </source>
</reference>